<evidence type="ECO:0000256" key="10">
    <source>
        <dbReference type="ARBA" id="ARBA00023224"/>
    </source>
</evidence>
<dbReference type="InterPro" id="IPR001828">
    <property type="entry name" value="ANF_lig-bd_rcpt"/>
</dbReference>
<feature type="transmembrane region" description="Helical" evidence="11">
    <location>
        <begin position="792"/>
        <end position="812"/>
    </location>
</feature>
<evidence type="ECO:0000256" key="3">
    <source>
        <dbReference type="ARBA" id="ARBA00022692"/>
    </source>
</evidence>
<proteinExistence type="predicted"/>
<accession>A0AAV3A1C4</accession>
<dbReference type="Gene3D" id="2.10.50.30">
    <property type="entry name" value="GPCR, family 3, nine cysteines domain"/>
    <property type="match status" value="1"/>
</dbReference>
<dbReference type="GO" id="GO:0005886">
    <property type="term" value="C:plasma membrane"/>
    <property type="evidence" value="ECO:0007669"/>
    <property type="project" value="UniProtKB-SubCell"/>
</dbReference>
<comment type="subcellular location">
    <subcellularLocation>
        <location evidence="1">Cell membrane</location>
        <topology evidence="1">Multi-pass membrane protein</topology>
    </subcellularLocation>
</comment>
<evidence type="ECO:0000256" key="8">
    <source>
        <dbReference type="ARBA" id="ARBA00023170"/>
    </source>
</evidence>
<feature type="transmembrane region" description="Helical" evidence="11">
    <location>
        <begin position="757"/>
        <end position="780"/>
    </location>
</feature>
<keyword evidence="7 11" id="KW-0472">Membrane</keyword>
<evidence type="ECO:0000256" key="5">
    <source>
        <dbReference type="ARBA" id="ARBA00022989"/>
    </source>
</evidence>
<keyword evidence="4" id="KW-0732">Signal</keyword>
<dbReference type="InterPro" id="IPR000337">
    <property type="entry name" value="GPCR_3"/>
</dbReference>
<dbReference type="InterPro" id="IPR028082">
    <property type="entry name" value="Peripla_BP_I"/>
</dbReference>
<dbReference type="InterPro" id="IPR011500">
    <property type="entry name" value="GPCR_3_9-Cys_dom"/>
</dbReference>
<dbReference type="InterPro" id="IPR017978">
    <property type="entry name" value="GPCR_3_C"/>
</dbReference>
<evidence type="ECO:0000256" key="1">
    <source>
        <dbReference type="ARBA" id="ARBA00004651"/>
    </source>
</evidence>
<keyword evidence="5 11" id="KW-1133">Transmembrane helix</keyword>
<evidence type="ECO:0000256" key="6">
    <source>
        <dbReference type="ARBA" id="ARBA00023040"/>
    </source>
</evidence>
<dbReference type="FunFam" id="2.10.50.30:FF:000003">
    <property type="entry name" value="Vomeronasal 2, receptor 120"/>
    <property type="match status" value="1"/>
</dbReference>
<dbReference type="PANTHER" id="PTHR24061">
    <property type="entry name" value="CALCIUM-SENSING RECEPTOR-RELATED"/>
    <property type="match status" value="1"/>
</dbReference>
<comment type="caution">
    <text evidence="13">The sequence shown here is derived from an EMBL/GenBank/DDBJ whole genome shotgun (WGS) entry which is preliminary data.</text>
</comment>
<evidence type="ECO:0000313" key="14">
    <source>
        <dbReference type="Proteomes" id="UP001181693"/>
    </source>
</evidence>
<dbReference type="Proteomes" id="UP001181693">
    <property type="component" value="Unassembled WGS sequence"/>
</dbReference>
<dbReference type="PROSITE" id="PS50259">
    <property type="entry name" value="G_PROTEIN_RECEP_F3_4"/>
    <property type="match status" value="1"/>
</dbReference>
<evidence type="ECO:0000256" key="11">
    <source>
        <dbReference type="SAM" id="Phobius"/>
    </source>
</evidence>
<dbReference type="Gene3D" id="3.40.50.2300">
    <property type="match status" value="3"/>
</dbReference>
<evidence type="ECO:0000256" key="4">
    <source>
        <dbReference type="ARBA" id="ARBA00022729"/>
    </source>
</evidence>
<dbReference type="GO" id="GO:0004930">
    <property type="term" value="F:G protein-coupled receptor activity"/>
    <property type="evidence" value="ECO:0007669"/>
    <property type="project" value="UniProtKB-KW"/>
</dbReference>
<organism evidence="13 14">
    <name type="scientific">Pyxicephalus adspersus</name>
    <name type="common">African bullfrog</name>
    <dbReference type="NCBI Taxonomy" id="30357"/>
    <lineage>
        <taxon>Eukaryota</taxon>
        <taxon>Metazoa</taxon>
        <taxon>Chordata</taxon>
        <taxon>Craniata</taxon>
        <taxon>Vertebrata</taxon>
        <taxon>Euteleostomi</taxon>
        <taxon>Amphibia</taxon>
        <taxon>Batrachia</taxon>
        <taxon>Anura</taxon>
        <taxon>Neobatrachia</taxon>
        <taxon>Ranoidea</taxon>
        <taxon>Pyxicephalidae</taxon>
        <taxon>Pyxicephalinae</taxon>
        <taxon>Pyxicephalus</taxon>
    </lineage>
</organism>
<dbReference type="PRINTS" id="PR00248">
    <property type="entry name" value="GPCRMGR"/>
</dbReference>
<dbReference type="AlphaFoldDB" id="A0AAV3A1C4"/>
<dbReference type="Pfam" id="PF07562">
    <property type="entry name" value="NCD3G"/>
    <property type="match status" value="1"/>
</dbReference>
<dbReference type="SUPFAM" id="SSF53822">
    <property type="entry name" value="Periplasmic binding protein-like I"/>
    <property type="match status" value="2"/>
</dbReference>
<dbReference type="EMBL" id="DYDO01000009">
    <property type="protein sequence ID" value="DBA18126.1"/>
    <property type="molecule type" value="Genomic_DNA"/>
</dbReference>
<protein>
    <recommendedName>
        <fullName evidence="12">G-protein coupled receptors family 3 profile domain-containing protein</fullName>
    </recommendedName>
</protein>
<feature type="transmembrane region" description="Helical" evidence="11">
    <location>
        <begin position="668"/>
        <end position="692"/>
    </location>
</feature>
<keyword evidence="2" id="KW-1003">Cell membrane</keyword>
<keyword evidence="3 11" id="KW-0812">Transmembrane</keyword>
<dbReference type="InterPro" id="IPR038550">
    <property type="entry name" value="GPCR_3_9-Cys_sf"/>
</dbReference>
<feature type="domain" description="G-protein coupled receptors family 3 profile" evidence="12">
    <location>
        <begin position="598"/>
        <end position="855"/>
    </location>
</feature>
<keyword evidence="8" id="KW-0675">Receptor</keyword>
<reference evidence="13" key="1">
    <citation type="thesis" date="2020" institute="ProQuest LLC" country="789 East Eisenhower Parkway, Ann Arbor, MI, USA">
        <title>Comparative Genomics and Chromosome Evolution.</title>
        <authorList>
            <person name="Mudd A.B."/>
        </authorList>
    </citation>
    <scope>NUCLEOTIDE SEQUENCE</scope>
    <source>
        <strain evidence="13">1538</strain>
        <tissue evidence="13">Blood</tissue>
    </source>
</reference>
<evidence type="ECO:0000313" key="13">
    <source>
        <dbReference type="EMBL" id="DBA18126.1"/>
    </source>
</evidence>
<name>A0AAV3A1C4_PYXAD</name>
<feature type="transmembrane region" description="Helical" evidence="11">
    <location>
        <begin position="713"/>
        <end position="731"/>
    </location>
</feature>
<evidence type="ECO:0000256" key="2">
    <source>
        <dbReference type="ARBA" id="ARBA00022475"/>
    </source>
</evidence>
<dbReference type="Pfam" id="PF01094">
    <property type="entry name" value="ANF_receptor"/>
    <property type="match status" value="2"/>
</dbReference>
<dbReference type="PANTHER" id="PTHR24061:SF599">
    <property type="entry name" value="G-PROTEIN COUPLED RECEPTORS FAMILY 3 PROFILE DOMAIN-CONTAINING PROTEIN"/>
    <property type="match status" value="1"/>
</dbReference>
<keyword evidence="14" id="KW-1185">Reference proteome</keyword>
<feature type="transmembrane region" description="Helical" evidence="11">
    <location>
        <begin position="635"/>
        <end position="656"/>
    </location>
</feature>
<gene>
    <name evidence="13" type="ORF">GDO54_016410</name>
</gene>
<keyword evidence="6" id="KW-0297">G-protein coupled receptor</keyword>
<evidence type="ECO:0000256" key="9">
    <source>
        <dbReference type="ARBA" id="ARBA00023180"/>
    </source>
</evidence>
<evidence type="ECO:0000256" key="7">
    <source>
        <dbReference type="ARBA" id="ARBA00023136"/>
    </source>
</evidence>
<sequence>MHRTSDLGKAIVELLKHFGWTWIGIFTSHKEDSKKAAENLKEEVLKSGICVEFIVQRRFPETKVYPELQGSTANIIVIFSSSEEIAQVLIYFSRIYPFKKKVVIITADTYATHNDEEWEILSQLNGTMMFSPKISYQPELEKFLRTANPSNYPKNRLFENILMRTSPQFLRHFLAFDFAIEEINQNSEILPNITLGYDIYDACDSANEAVRSTVKVLSGGLKNYINYCCKKGKRVVAFIGHPLPLVSESIANILSLYGYPQINYGAIDPILSNKQLFPFVYHIVHTTDNLSKAIVELLKYFDWTWIGIFTSQEEDSKKAAENLKEETLKSGICVEFIVHFTPERSYDELKVSTANVIAVYGSPEMITQMLIFFSKIYPLKNKVVIVTADIYTTNDDEEWKYLSKINGTMMFFSKRSFEPKLQNFLHTANPNKYPNNKLFENFFLYYFRCIPSVTDNASRYKCRKNVSIDSISPLEHDIENLRITYNVYTAVYLVAHALHNMHTAYNNQLNLSSPGNKKAYAIQTPESKCSENCPPGYRKSNLKRHTCCYVCARCSAGEISNETDMNSCIKCQDDEWPDEKNFVCLKKIIEVLSFQDPLGSTLTSASVLLCVLSAIILSIFLKYRETPIVKANNVYLSYIILISVMFSSLGSLFFIGVPVEITCLMQNFTFNTMFAVAVTSVLAKTITVLIAFNITKPRCFLQSLLGRKLTSGVMLCGVIGECVICLCWSTLHPPFPDRDSNTKPGILILQCNVGSQAMFYAALGYNSFLAFLCFIVAFMAKKLPDRFNEARHISFSMLVFCIVWLTFIPAHISTKGKYMIAMRVFAILTSSTGILACIFFPKCYIILMRHDLNVRLSFHIK</sequence>
<keyword evidence="9" id="KW-0325">Glycoprotein</keyword>
<evidence type="ECO:0000259" key="12">
    <source>
        <dbReference type="PROSITE" id="PS50259"/>
    </source>
</evidence>
<dbReference type="InterPro" id="IPR000068">
    <property type="entry name" value="GPCR_3_Ca_sens_rcpt-rel"/>
</dbReference>
<feature type="transmembrane region" description="Helical" evidence="11">
    <location>
        <begin position="818"/>
        <end position="840"/>
    </location>
</feature>
<dbReference type="Pfam" id="PF00003">
    <property type="entry name" value="7tm_3"/>
    <property type="match status" value="1"/>
</dbReference>
<keyword evidence="10" id="KW-0807">Transducer</keyword>
<feature type="transmembrane region" description="Helical" evidence="11">
    <location>
        <begin position="602"/>
        <end position="623"/>
    </location>
</feature>